<dbReference type="InterPro" id="IPR052544">
    <property type="entry name" value="Bacteriocin_Proc_Enz"/>
</dbReference>
<dbReference type="AlphaFoldDB" id="A0A7Z7LCL3"/>
<dbReference type="Pfam" id="PF00881">
    <property type="entry name" value="Nitroreductase"/>
    <property type="match status" value="1"/>
</dbReference>
<keyword evidence="3" id="KW-1185">Reference proteome</keyword>
<organism evidence="2 3">
    <name type="scientific">Mesotoga infera</name>
    <dbReference type="NCBI Taxonomy" id="1236046"/>
    <lineage>
        <taxon>Bacteria</taxon>
        <taxon>Thermotogati</taxon>
        <taxon>Thermotogota</taxon>
        <taxon>Thermotogae</taxon>
        <taxon>Kosmotogales</taxon>
        <taxon>Kosmotogaceae</taxon>
        <taxon>Mesotoga</taxon>
    </lineage>
</organism>
<evidence type="ECO:0000259" key="1">
    <source>
        <dbReference type="Pfam" id="PF00881"/>
    </source>
</evidence>
<evidence type="ECO:0000313" key="3">
    <source>
        <dbReference type="Proteomes" id="UP000250796"/>
    </source>
</evidence>
<dbReference type="InterPro" id="IPR029479">
    <property type="entry name" value="Nitroreductase"/>
</dbReference>
<reference evidence="2 3" key="1">
    <citation type="submission" date="2017-01" db="EMBL/GenBank/DDBJ databases">
        <authorList>
            <person name="Erauso G."/>
        </authorList>
    </citation>
    <scope>NUCLEOTIDE SEQUENCE [LARGE SCALE GENOMIC DNA]</scope>
    <source>
        <strain evidence="2">MESINF1</strain>
    </source>
</reference>
<dbReference type="GO" id="GO:0016491">
    <property type="term" value="F:oxidoreductase activity"/>
    <property type="evidence" value="ECO:0007669"/>
    <property type="project" value="InterPro"/>
</dbReference>
<dbReference type="Proteomes" id="UP000250796">
    <property type="component" value="Chromosome MESINF"/>
</dbReference>
<name>A0A7Z7LCL3_9BACT</name>
<feature type="domain" description="Nitroreductase" evidence="1">
    <location>
        <begin position="66"/>
        <end position="248"/>
    </location>
</feature>
<gene>
    <name evidence="2" type="ORF">MESINF_0037</name>
</gene>
<dbReference type="Gene3D" id="3.40.109.10">
    <property type="entry name" value="NADH Oxidase"/>
    <property type="match status" value="1"/>
</dbReference>
<sequence length="256" mass="29328">MFTRDQGRYFISNRIWDEESGNSRISDQQLGKPQPALEKPFIEEGLLPLPEPFSVTFKKKDITSIIYDRRSRRVFTDEAMTPGELSYLLWASQGIKEIMANNYATLRTVPSAGARHPFETYLYINRVSEMEKGIYRYVASKHSLNLLKAGNFTDEMDEASLKQHFVGNSAVTFIWSVVPYRTEWRYNLHSYKVILIDAGHVCQNLYIACEALGLGTCAIGAYNQDKIDKLLNLDGEDEFVVYLAPVGRYNERGNQK</sequence>
<dbReference type="KEGG" id="minf:MESINF_0037"/>
<accession>A0A7Z7LCL3</accession>
<proteinExistence type="predicted"/>
<protein>
    <submittedName>
        <fullName evidence="2">SagB-type dehydrogenase domain protein</fullName>
    </submittedName>
</protein>
<dbReference type="InterPro" id="IPR000415">
    <property type="entry name" value="Nitroreductase-like"/>
</dbReference>
<dbReference type="SUPFAM" id="SSF55469">
    <property type="entry name" value="FMN-dependent nitroreductase-like"/>
    <property type="match status" value="1"/>
</dbReference>
<dbReference type="PANTHER" id="PTHR43745:SF2">
    <property type="entry name" value="NITROREDUCTASE MJ1384-RELATED"/>
    <property type="match status" value="1"/>
</dbReference>
<dbReference type="InterPro" id="IPR020051">
    <property type="entry name" value="SagB-type_dehydrogenase"/>
</dbReference>
<dbReference type="CDD" id="cd02142">
    <property type="entry name" value="McbC_SagB-like_oxidoreductase"/>
    <property type="match status" value="1"/>
</dbReference>
<dbReference type="PANTHER" id="PTHR43745">
    <property type="entry name" value="NITROREDUCTASE MJ1384-RELATED"/>
    <property type="match status" value="1"/>
</dbReference>
<dbReference type="EMBL" id="LS974202">
    <property type="protein sequence ID" value="SSC11486.1"/>
    <property type="molecule type" value="Genomic_DNA"/>
</dbReference>
<dbReference type="NCBIfam" id="TIGR03605">
    <property type="entry name" value="antibiot_sagB"/>
    <property type="match status" value="1"/>
</dbReference>
<dbReference type="RefSeq" id="WP_169697951.1">
    <property type="nucleotide sequence ID" value="NZ_LS974202.1"/>
</dbReference>
<evidence type="ECO:0000313" key="2">
    <source>
        <dbReference type="EMBL" id="SSC11486.1"/>
    </source>
</evidence>